<gene>
    <name evidence="3" type="ORF">IE979_12450</name>
    <name evidence="2" type="ORF">IE986_21000</name>
    <name evidence="1" type="ORF">IE991_09810</name>
</gene>
<comment type="caution">
    <text evidence="1">The sequence shown here is derived from an EMBL/GenBank/DDBJ whole genome shotgun (WGS) entry which is preliminary data.</text>
</comment>
<dbReference type="Proteomes" id="UP000631473">
    <property type="component" value="Unassembled WGS sequence"/>
</dbReference>
<accession>A0A927HG84</accession>
<dbReference type="EMBL" id="JACXSW010000013">
    <property type="protein sequence ID" value="MBD3716008.1"/>
    <property type="molecule type" value="Genomic_DNA"/>
</dbReference>
<organism evidence="1 4">
    <name type="scientific">Klebsiella pneumoniae</name>
    <dbReference type="NCBI Taxonomy" id="573"/>
    <lineage>
        <taxon>Bacteria</taxon>
        <taxon>Pseudomonadati</taxon>
        <taxon>Pseudomonadota</taxon>
        <taxon>Gammaproteobacteria</taxon>
        <taxon>Enterobacterales</taxon>
        <taxon>Enterobacteriaceae</taxon>
        <taxon>Klebsiella/Raoultella group</taxon>
        <taxon>Klebsiella</taxon>
        <taxon>Klebsiella pneumoniae complex</taxon>
    </lineage>
</organism>
<sequence length="75" mass="8858">MRRWRGFAILRLKLKRFWRRPQAGDDWQIFSANYTRYRHTFTDNTHSIARLAIFDSMRRALKVNACGKARAGTGA</sequence>
<dbReference type="Proteomes" id="UP000639195">
    <property type="component" value="Unassembled WGS sequence"/>
</dbReference>
<protein>
    <submittedName>
        <fullName evidence="1">Uncharacterized protein</fullName>
    </submittedName>
</protein>
<evidence type="ECO:0000313" key="4">
    <source>
        <dbReference type="Proteomes" id="UP000631473"/>
    </source>
</evidence>
<evidence type="ECO:0000313" key="3">
    <source>
        <dbReference type="EMBL" id="MBD3716008.1"/>
    </source>
</evidence>
<evidence type="ECO:0000313" key="2">
    <source>
        <dbReference type="EMBL" id="MBD3702459.1"/>
    </source>
</evidence>
<dbReference type="EMBL" id="JACXTI010000002">
    <property type="protein sequence ID" value="MBD3700852.1"/>
    <property type="molecule type" value="Genomic_DNA"/>
</dbReference>
<evidence type="ECO:0000313" key="1">
    <source>
        <dbReference type="EMBL" id="MBD3700852.1"/>
    </source>
</evidence>
<name>A0A927HG84_KLEPN</name>
<dbReference type="AlphaFoldDB" id="A0A927HG84"/>
<dbReference type="EMBL" id="JACXTD010000001">
    <property type="protein sequence ID" value="MBD3702459.1"/>
    <property type="molecule type" value="Genomic_DNA"/>
</dbReference>
<proteinExistence type="predicted"/>
<dbReference type="Proteomes" id="UP000655796">
    <property type="component" value="Unassembled WGS sequence"/>
</dbReference>
<reference evidence="1" key="1">
    <citation type="submission" date="2020-07" db="EMBL/GenBank/DDBJ databases">
        <title>Clinical and genomic characterization of carbapenemase-producing Enterobacterales causing secondary infections during the COVID-19 crisis at a New York City hospital.</title>
        <authorList>
            <person name="Gomez-Simmonds A."/>
            <person name="Annavajhala M.K."/>
            <person name="Uhlemann A.-C."/>
        </authorList>
    </citation>
    <scope>NUCLEOTIDE SEQUENCE</scope>
    <source>
        <strain evidence="3">KP1827</strain>
        <strain evidence="2">NK1590</strain>
        <strain evidence="1">NK1597</strain>
    </source>
</reference>